<name>A0ABV9EW05_9SPHN</name>
<gene>
    <name evidence="2" type="ORF">ACFO3E_06115</name>
</gene>
<keyword evidence="3" id="KW-1185">Reference proteome</keyword>
<dbReference type="RefSeq" id="WP_380803221.1">
    <property type="nucleotide sequence ID" value="NZ_JBHSFZ010000008.1"/>
</dbReference>
<evidence type="ECO:0000313" key="2">
    <source>
        <dbReference type="EMBL" id="MFC4593766.1"/>
    </source>
</evidence>
<proteinExistence type="predicted"/>
<evidence type="ECO:0000313" key="3">
    <source>
        <dbReference type="Proteomes" id="UP001595957"/>
    </source>
</evidence>
<feature type="region of interest" description="Disordered" evidence="1">
    <location>
        <begin position="1"/>
        <end position="41"/>
    </location>
</feature>
<evidence type="ECO:0000256" key="1">
    <source>
        <dbReference type="SAM" id="MobiDB-lite"/>
    </source>
</evidence>
<organism evidence="2 3">
    <name type="scientific">Sphingobium tyrosinilyticum</name>
    <dbReference type="NCBI Taxonomy" id="2715436"/>
    <lineage>
        <taxon>Bacteria</taxon>
        <taxon>Pseudomonadati</taxon>
        <taxon>Pseudomonadota</taxon>
        <taxon>Alphaproteobacteria</taxon>
        <taxon>Sphingomonadales</taxon>
        <taxon>Sphingomonadaceae</taxon>
        <taxon>Sphingobium</taxon>
    </lineage>
</organism>
<sequence length="110" mass="11745">MLSFETHAIGRNAPSQSDRADRPENGIADTARAEHSGKCPSSICPSDAAPAYSLKGRFAARHTFIVPEGLTLRDEPPPAPQLPRWHSTAAFLIISFSTLFAMCAVGRPGA</sequence>
<dbReference type="EMBL" id="JBHSFZ010000008">
    <property type="protein sequence ID" value="MFC4593766.1"/>
    <property type="molecule type" value="Genomic_DNA"/>
</dbReference>
<dbReference type="Proteomes" id="UP001595957">
    <property type="component" value="Unassembled WGS sequence"/>
</dbReference>
<protein>
    <submittedName>
        <fullName evidence="2">Uncharacterized protein</fullName>
    </submittedName>
</protein>
<reference evidence="3" key="1">
    <citation type="journal article" date="2019" name="Int. J. Syst. Evol. Microbiol.">
        <title>The Global Catalogue of Microorganisms (GCM) 10K type strain sequencing project: providing services to taxonomists for standard genome sequencing and annotation.</title>
        <authorList>
            <consortium name="The Broad Institute Genomics Platform"/>
            <consortium name="The Broad Institute Genome Sequencing Center for Infectious Disease"/>
            <person name="Wu L."/>
            <person name="Ma J."/>
        </authorList>
    </citation>
    <scope>NUCLEOTIDE SEQUENCE [LARGE SCALE GENOMIC DNA]</scope>
    <source>
        <strain evidence="3">NBRC 103632</strain>
    </source>
</reference>
<accession>A0ABV9EW05</accession>
<comment type="caution">
    <text evidence="2">The sequence shown here is derived from an EMBL/GenBank/DDBJ whole genome shotgun (WGS) entry which is preliminary data.</text>
</comment>